<dbReference type="AlphaFoldDB" id="A0A1N6LZN2"/>
<reference evidence="2 3" key="1">
    <citation type="submission" date="2016-12" db="EMBL/GenBank/DDBJ databases">
        <authorList>
            <person name="Song W.-J."/>
            <person name="Kurnit D.M."/>
        </authorList>
    </citation>
    <scope>NUCLEOTIDE SEQUENCE [LARGE SCALE GENOMIC DNA]</scope>
    <source>
        <strain evidence="2 3">CECT 9026</strain>
    </source>
</reference>
<feature type="transmembrane region" description="Helical" evidence="1">
    <location>
        <begin position="12"/>
        <end position="30"/>
    </location>
</feature>
<protein>
    <submittedName>
        <fullName evidence="2">Uncharacterized protein</fullName>
    </submittedName>
</protein>
<sequence length="40" mass="4464">MLKVNLFLQTKSAALSSYFIFALSIFPSVIKNQSSRANLD</sequence>
<gene>
    <name evidence="2" type="ORF">VSP9026_00253</name>
</gene>
<keyword evidence="1" id="KW-0472">Membrane</keyword>
<evidence type="ECO:0000313" key="2">
    <source>
        <dbReference type="EMBL" id="SIO92639.1"/>
    </source>
</evidence>
<evidence type="ECO:0000313" key="3">
    <source>
        <dbReference type="Proteomes" id="UP000184774"/>
    </source>
</evidence>
<evidence type="ECO:0000256" key="1">
    <source>
        <dbReference type="SAM" id="Phobius"/>
    </source>
</evidence>
<dbReference type="EMBL" id="FSSB01000002">
    <property type="protein sequence ID" value="SIO92639.1"/>
    <property type="molecule type" value="Genomic_DNA"/>
</dbReference>
<accession>A0A1N6LZN2</accession>
<keyword evidence="1" id="KW-1133">Transmembrane helix</keyword>
<dbReference type="Proteomes" id="UP000184774">
    <property type="component" value="Unassembled WGS sequence"/>
</dbReference>
<name>A0A1N6LZN2_9VIBR</name>
<proteinExistence type="predicted"/>
<organism evidence="2 3">
    <name type="scientific">Vibrio spartinae</name>
    <dbReference type="NCBI Taxonomy" id="1918945"/>
    <lineage>
        <taxon>Bacteria</taxon>
        <taxon>Pseudomonadati</taxon>
        <taxon>Pseudomonadota</taxon>
        <taxon>Gammaproteobacteria</taxon>
        <taxon>Vibrionales</taxon>
        <taxon>Vibrionaceae</taxon>
        <taxon>Vibrio</taxon>
    </lineage>
</organism>
<keyword evidence="1" id="KW-0812">Transmembrane</keyword>